<dbReference type="eggNOG" id="COG2043">
    <property type="taxonomic scope" value="Bacteria"/>
</dbReference>
<dbReference type="STRING" id="880072.Desac_0858"/>
<evidence type="ECO:0000313" key="1">
    <source>
        <dbReference type="EMBL" id="AEB08736.1"/>
    </source>
</evidence>
<dbReference type="AlphaFoldDB" id="F2NGW5"/>
<dbReference type="Pfam" id="PF02596">
    <property type="entry name" value="DUF169"/>
    <property type="match status" value="1"/>
</dbReference>
<dbReference type="PANTHER" id="PTHR37954:SF3">
    <property type="entry name" value="DUF169 DOMAIN-CONTAINING PROTEIN"/>
    <property type="match status" value="1"/>
</dbReference>
<dbReference type="OrthoDB" id="9777728at2"/>
<sequence>MAAMNFLQAAEFIRNDLRLKTLPVAVNFLREKAALPEKTRQPSVALGKRVTICQGVTMARVYGWTVGLTQEDLICVPAMILFGFTDVPDQSATLARLFCDVHFISSPEKALSETGGMHRLANGEFEALLLTPLAKSPNVPDTVVLYGNPAQVMRLAQAYSYIAGERTPGQFGGKVECADYLIAPFKTGKPRVVIPGMGDRIFSMTQDDEMVFALPGKDLEILLQGLHEAGDKIGARYPVTFYQNFQPEFPKYYKTLGKELGIF</sequence>
<dbReference type="Proteomes" id="UP000000483">
    <property type="component" value="Chromosome"/>
</dbReference>
<evidence type="ECO:0008006" key="3">
    <source>
        <dbReference type="Google" id="ProtNLM"/>
    </source>
</evidence>
<dbReference type="HOGENOM" id="CLU_074324_0_0_7"/>
<dbReference type="KEGG" id="dao:Desac_0858"/>
<gene>
    <name evidence="1" type="ordered locus">Desac_0858</name>
</gene>
<protein>
    <recommendedName>
        <fullName evidence="3">DUF169 domain-containing protein</fullName>
    </recommendedName>
</protein>
<accession>F2NGW5</accession>
<dbReference type="InterPro" id="IPR003748">
    <property type="entry name" value="DUF169"/>
</dbReference>
<keyword evidence="2" id="KW-1185">Reference proteome</keyword>
<dbReference type="EMBL" id="CP002629">
    <property type="protein sequence ID" value="AEB08736.1"/>
    <property type="molecule type" value="Genomic_DNA"/>
</dbReference>
<reference evidence="2" key="2">
    <citation type="submission" date="2011-03" db="EMBL/GenBank/DDBJ databases">
        <title>The complete genome of Desulfobacca acetoxidans DSM 11109.</title>
        <authorList>
            <consortium name="US DOE Joint Genome Institute (JGI-PGF)"/>
            <person name="Lucas S."/>
            <person name="Copeland A."/>
            <person name="Lapidus A."/>
            <person name="Bruce D."/>
            <person name="Goodwin L."/>
            <person name="Pitluck S."/>
            <person name="Peters L."/>
            <person name="Kyrpides N."/>
            <person name="Mavromatis K."/>
            <person name="Ivanova N."/>
            <person name="Ovchinnikova G."/>
            <person name="Teshima H."/>
            <person name="Detter J.C."/>
            <person name="Han C."/>
            <person name="Land M."/>
            <person name="Hauser L."/>
            <person name="Markowitz V."/>
            <person name="Cheng J.-F."/>
            <person name="Hugenholtz P."/>
            <person name="Woyke T."/>
            <person name="Wu D."/>
            <person name="Spring S."/>
            <person name="Schueler E."/>
            <person name="Brambilla E."/>
            <person name="Klenk H.-P."/>
            <person name="Eisen J.A."/>
        </authorList>
    </citation>
    <scope>NUCLEOTIDE SEQUENCE [LARGE SCALE GENOMIC DNA]</scope>
    <source>
        <strain evidence="2">ATCC 700848 / DSM 11109 / ASRB2</strain>
    </source>
</reference>
<dbReference type="PANTHER" id="PTHR37954">
    <property type="entry name" value="BLL4979 PROTEIN"/>
    <property type="match status" value="1"/>
</dbReference>
<name>F2NGW5_DESAR</name>
<evidence type="ECO:0000313" key="2">
    <source>
        <dbReference type="Proteomes" id="UP000000483"/>
    </source>
</evidence>
<proteinExistence type="predicted"/>
<organism evidence="1 2">
    <name type="scientific">Desulfobacca acetoxidans (strain ATCC 700848 / DSM 11109 / ASRB2)</name>
    <dbReference type="NCBI Taxonomy" id="880072"/>
    <lineage>
        <taxon>Bacteria</taxon>
        <taxon>Pseudomonadati</taxon>
        <taxon>Thermodesulfobacteriota</taxon>
        <taxon>Desulfobaccia</taxon>
        <taxon>Desulfobaccales</taxon>
        <taxon>Desulfobaccaceae</taxon>
        <taxon>Desulfobacca</taxon>
    </lineage>
</organism>
<reference evidence="1 2" key="1">
    <citation type="journal article" date="2011" name="Stand. Genomic Sci.">
        <title>Complete genome sequence of the acetate-degrading sulfate reducer Desulfobacca acetoxidans type strain (ASRB2).</title>
        <authorList>
            <person name="Goker M."/>
            <person name="Teshima H."/>
            <person name="Lapidus A."/>
            <person name="Nolan M."/>
            <person name="Lucas S."/>
            <person name="Hammon N."/>
            <person name="Deshpande S."/>
            <person name="Cheng J.F."/>
            <person name="Tapia R."/>
            <person name="Han C."/>
            <person name="Goodwin L."/>
            <person name="Pitluck S."/>
            <person name="Huntemann M."/>
            <person name="Liolios K."/>
            <person name="Ivanova N."/>
            <person name="Pagani I."/>
            <person name="Mavromatis K."/>
            <person name="Ovchinikova G."/>
            <person name="Pati A."/>
            <person name="Chen A."/>
            <person name="Palaniappan K."/>
            <person name="Land M."/>
            <person name="Hauser L."/>
            <person name="Brambilla E.M."/>
            <person name="Rohde M."/>
            <person name="Spring S."/>
            <person name="Detter J.C."/>
            <person name="Woyke T."/>
            <person name="Bristow J."/>
            <person name="Eisen J.A."/>
            <person name="Markowitz V."/>
            <person name="Hugenholtz P."/>
            <person name="Kyrpides N.C."/>
            <person name="Klenk H.P."/>
        </authorList>
    </citation>
    <scope>NUCLEOTIDE SEQUENCE [LARGE SCALE GENOMIC DNA]</scope>
    <source>
        <strain evidence="2">ATCC 700848 / DSM 11109 / ASRB2</strain>
    </source>
</reference>